<evidence type="ECO:0000313" key="2">
    <source>
        <dbReference type="Proteomes" id="UP001430065"/>
    </source>
</evidence>
<evidence type="ECO:0000313" key="1">
    <source>
        <dbReference type="EMBL" id="MBM7121338.1"/>
    </source>
</evidence>
<protein>
    <submittedName>
        <fullName evidence="1">Methyltransferase domain-containing protein</fullName>
    </submittedName>
</protein>
<reference evidence="1 2" key="1">
    <citation type="submission" date="2020-10" db="EMBL/GenBank/DDBJ databases">
        <title>Phylogeny of dyella-like bacteria.</title>
        <authorList>
            <person name="Fu J."/>
        </authorList>
    </citation>
    <scope>NUCLEOTIDE SEQUENCE [LARGE SCALE GENOMIC DNA]</scope>
    <source>
        <strain evidence="1 2">THG-B117</strain>
    </source>
</reference>
<dbReference type="GO" id="GO:0032259">
    <property type="term" value="P:methylation"/>
    <property type="evidence" value="ECO:0007669"/>
    <property type="project" value="UniProtKB-KW"/>
</dbReference>
<comment type="caution">
    <text evidence="1">The sequence shown here is derived from an EMBL/GenBank/DDBJ whole genome shotgun (WGS) entry which is preliminary data.</text>
</comment>
<dbReference type="Proteomes" id="UP001430065">
    <property type="component" value="Unassembled WGS sequence"/>
</dbReference>
<dbReference type="Gene3D" id="3.40.50.150">
    <property type="entry name" value="Vaccinia Virus protein VP39"/>
    <property type="match status" value="1"/>
</dbReference>
<dbReference type="InterPro" id="IPR029063">
    <property type="entry name" value="SAM-dependent_MTases_sf"/>
</dbReference>
<gene>
    <name evidence="1" type="ORF">ISP20_09250</name>
</gene>
<organism evidence="1 2">
    <name type="scientific">Dyella kyungheensis</name>
    <dbReference type="NCBI Taxonomy" id="1242174"/>
    <lineage>
        <taxon>Bacteria</taxon>
        <taxon>Pseudomonadati</taxon>
        <taxon>Pseudomonadota</taxon>
        <taxon>Gammaproteobacteria</taxon>
        <taxon>Lysobacterales</taxon>
        <taxon>Rhodanobacteraceae</taxon>
        <taxon>Dyella</taxon>
    </lineage>
</organism>
<sequence>MGDGASEALILDAWHANAQAWEAAVREGRIESRKLATDQAIVELVLSRAPRTVIDVGCGEGWLARALAAQGIEVLGVDAVPALVEAASAKGGGDFRVVSYEDMAAGALKQRADVVVCNFSLLGGASVDALLAAVPALLEPDGVLAIQTLHPLVAGVEPYADGWHDGSWAGCGDGFSQPAPWYFRTLGSWVTAIQKAGLTVLAIKEPIHPHTGRPASVIFLAGASYRGNGDEQASRRSVSRHRTE</sequence>
<keyword evidence="2" id="KW-1185">Reference proteome</keyword>
<name>A0ABS2JQW6_9GAMM</name>
<keyword evidence="1" id="KW-0808">Transferase</keyword>
<keyword evidence="1" id="KW-0489">Methyltransferase</keyword>
<proteinExistence type="predicted"/>
<dbReference type="SUPFAM" id="SSF53335">
    <property type="entry name" value="S-adenosyl-L-methionine-dependent methyltransferases"/>
    <property type="match status" value="1"/>
</dbReference>
<dbReference type="GO" id="GO:0008168">
    <property type="term" value="F:methyltransferase activity"/>
    <property type="evidence" value="ECO:0007669"/>
    <property type="project" value="UniProtKB-KW"/>
</dbReference>
<dbReference type="CDD" id="cd02440">
    <property type="entry name" value="AdoMet_MTases"/>
    <property type="match status" value="1"/>
</dbReference>
<dbReference type="PANTHER" id="PTHR43861:SF1">
    <property type="entry name" value="TRANS-ACONITATE 2-METHYLTRANSFERASE"/>
    <property type="match status" value="1"/>
</dbReference>
<accession>A0ABS2JQW6</accession>
<dbReference type="EMBL" id="JADIKC010000003">
    <property type="protein sequence ID" value="MBM7121338.1"/>
    <property type="molecule type" value="Genomic_DNA"/>
</dbReference>
<dbReference type="PANTHER" id="PTHR43861">
    <property type="entry name" value="TRANS-ACONITATE 2-METHYLTRANSFERASE-RELATED"/>
    <property type="match status" value="1"/>
</dbReference>
<dbReference type="Pfam" id="PF13489">
    <property type="entry name" value="Methyltransf_23"/>
    <property type="match status" value="1"/>
</dbReference>
<dbReference type="RefSeq" id="WP_204635735.1">
    <property type="nucleotide sequence ID" value="NZ_JADIKC010000003.1"/>
</dbReference>